<organism evidence="1 2">
    <name type="scientific">Dyella acidisoli</name>
    <dbReference type="NCBI Taxonomy" id="1867834"/>
    <lineage>
        <taxon>Bacteria</taxon>
        <taxon>Pseudomonadati</taxon>
        <taxon>Pseudomonadota</taxon>
        <taxon>Gammaproteobacteria</taxon>
        <taxon>Lysobacterales</taxon>
        <taxon>Rhodanobacteraceae</taxon>
        <taxon>Dyella</taxon>
    </lineage>
</organism>
<dbReference type="Proteomes" id="UP001156670">
    <property type="component" value="Unassembled WGS sequence"/>
</dbReference>
<accession>A0ABQ5XKI3</accession>
<dbReference type="EMBL" id="BSOB01000005">
    <property type="protein sequence ID" value="GLQ91711.1"/>
    <property type="molecule type" value="Genomic_DNA"/>
</dbReference>
<keyword evidence="2" id="KW-1185">Reference proteome</keyword>
<evidence type="ECO:0000313" key="1">
    <source>
        <dbReference type="EMBL" id="GLQ91711.1"/>
    </source>
</evidence>
<proteinExistence type="predicted"/>
<protein>
    <submittedName>
        <fullName evidence="1">Uncharacterized protein</fullName>
    </submittedName>
</protein>
<reference evidence="2" key="1">
    <citation type="journal article" date="2019" name="Int. J. Syst. Evol. Microbiol.">
        <title>The Global Catalogue of Microorganisms (GCM) 10K type strain sequencing project: providing services to taxonomists for standard genome sequencing and annotation.</title>
        <authorList>
            <consortium name="The Broad Institute Genomics Platform"/>
            <consortium name="The Broad Institute Genome Sequencing Center for Infectious Disease"/>
            <person name="Wu L."/>
            <person name="Ma J."/>
        </authorList>
    </citation>
    <scope>NUCLEOTIDE SEQUENCE [LARGE SCALE GENOMIC DNA]</scope>
    <source>
        <strain evidence="2">NBRC 111980</strain>
    </source>
</reference>
<gene>
    <name evidence="1" type="ORF">GCM10007901_06610</name>
</gene>
<evidence type="ECO:0000313" key="2">
    <source>
        <dbReference type="Proteomes" id="UP001156670"/>
    </source>
</evidence>
<comment type="caution">
    <text evidence="1">The sequence shown here is derived from an EMBL/GenBank/DDBJ whole genome shotgun (WGS) entry which is preliminary data.</text>
</comment>
<name>A0ABQ5XKI3_9GAMM</name>
<sequence length="86" mass="9715">MELALSAANTACDCRCTFAMKTTKYKDEVKRQRLRVEAVTGEWYCQSSLHLVRGPIFHHRGRRLCGACHARMVAVTQKKKGSSCVK</sequence>